<proteinExistence type="inferred from homology"/>
<name>A0ABD3Q7F5_9STRA</name>
<protein>
    <recommendedName>
        <fullName evidence="4">PCI domain-containing protein</fullName>
    </recommendedName>
</protein>
<sequence length="327" mass="36614">MTAPTNVNDLLSEFNSPSLSSSLLQSLLHRLLSHPSIHNGFVDVLNLPSVQAALENNPQREIIVRTVELFGFGTIEEYYELKDAVWDLNEAQLEKLRMLSVVSIARRRIDGDSVLDGDVDMIAPSTTAASKHRKSRRSKGKKSVLSIPYSELMTQLRIPADDIRKLEDLLIQCIYANLLSAKLDQHSKCLVIEPHVTLVRDGNDGTKSKNSNSVEVCGSILSRDLNISSTTASPQLPKMITRLETFLTHSEALLTTLEQLTHANATVRKHDSIRWREVNRLLSESKSNAKFGSLERAELENTGPAGERDRREVKRSKMQAAMMQRFS</sequence>
<reference evidence="5 6" key="1">
    <citation type="journal article" date="2020" name="G3 (Bethesda)">
        <title>Improved Reference Genome for Cyclotella cryptica CCMP332, a Model for Cell Wall Morphogenesis, Salinity Adaptation, and Lipid Production in Diatoms (Bacillariophyta).</title>
        <authorList>
            <person name="Roberts W.R."/>
            <person name="Downey K.M."/>
            <person name="Ruck E.C."/>
            <person name="Traller J.C."/>
            <person name="Alverson A.J."/>
        </authorList>
    </citation>
    <scope>NUCLEOTIDE SEQUENCE [LARGE SCALE GENOMIC DNA]</scope>
    <source>
        <strain evidence="5 6">CCMP332</strain>
    </source>
</reference>
<dbReference type="PANTHER" id="PTHR15350">
    <property type="entry name" value="COP9 SIGNALOSOME COMPLEX SUBUNIT 7/DENDRITIC CELL PROTEIN GA17"/>
    <property type="match status" value="1"/>
</dbReference>
<gene>
    <name evidence="5" type="ORF">HJC23_002190</name>
</gene>
<evidence type="ECO:0000313" key="6">
    <source>
        <dbReference type="Proteomes" id="UP001516023"/>
    </source>
</evidence>
<accession>A0ABD3Q7F5</accession>
<dbReference type="AlphaFoldDB" id="A0ABD3Q7F5"/>
<dbReference type="Pfam" id="PF01399">
    <property type="entry name" value="PCI"/>
    <property type="match status" value="1"/>
</dbReference>
<dbReference type="Proteomes" id="UP001516023">
    <property type="component" value="Unassembled WGS sequence"/>
</dbReference>
<evidence type="ECO:0000256" key="2">
    <source>
        <dbReference type="ARBA" id="ARBA00022790"/>
    </source>
</evidence>
<dbReference type="InterPro" id="IPR045237">
    <property type="entry name" value="COPS7/eIF3m"/>
</dbReference>
<comment type="similarity">
    <text evidence="1">Belongs to the CSN7/EIF3M family. CSN7 subfamily.</text>
</comment>
<feature type="region of interest" description="Disordered" evidence="3">
    <location>
        <begin position="293"/>
        <end position="327"/>
    </location>
</feature>
<organism evidence="5 6">
    <name type="scientific">Cyclotella cryptica</name>
    <dbReference type="NCBI Taxonomy" id="29204"/>
    <lineage>
        <taxon>Eukaryota</taxon>
        <taxon>Sar</taxon>
        <taxon>Stramenopiles</taxon>
        <taxon>Ochrophyta</taxon>
        <taxon>Bacillariophyta</taxon>
        <taxon>Coscinodiscophyceae</taxon>
        <taxon>Thalassiosirophycidae</taxon>
        <taxon>Stephanodiscales</taxon>
        <taxon>Stephanodiscaceae</taxon>
        <taxon>Cyclotella</taxon>
    </lineage>
</organism>
<keyword evidence="6" id="KW-1185">Reference proteome</keyword>
<evidence type="ECO:0000259" key="4">
    <source>
        <dbReference type="Pfam" id="PF01399"/>
    </source>
</evidence>
<dbReference type="InterPro" id="IPR000717">
    <property type="entry name" value="PCI_dom"/>
</dbReference>
<comment type="caution">
    <text evidence="5">The sequence shown here is derived from an EMBL/GenBank/DDBJ whole genome shotgun (WGS) entry which is preliminary data.</text>
</comment>
<evidence type="ECO:0000256" key="1">
    <source>
        <dbReference type="ARBA" id="ARBA00008482"/>
    </source>
</evidence>
<dbReference type="PANTHER" id="PTHR15350:SF5">
    <property type="entry name" value="COP9 SIGNALOSOME COMPLEX SUBUNIT 7"/>
    <property type="match status" value="1"/>
</dbReference>
<feature type="domain" description="PCI" evidence="4">
    <location>
        <begin position="145"/>
        <end position="193"/>
    </location>
</feature>
<evidence type="ECO:0000313" key="5">
    <source>
        <dbReference type="EMBL" id="KAL3795919.1"/>
    </source>
</evidence>
<dbReference type="GO" id="GO:0008180">
    <property type="term" value="C:COP9 signalosome"/>
    <property type="evidence" value="ECO:0007669"/>
    <property type="project" value="UniProtKB-KW"/>
</dbReference>
<evidence type="ECO:0000256" key="3">
    <source>
        <dbReference type="SAM" id="MobiDB-lite"/>
    </source>
</evidence>
<dbReference type="EMBL" id="JABMIG020000067">
    <property type="protein sequence ID" value="KAL3795919.1"/>
    <property type="molecule type" value="Genomic_DNA"/>
</dbReference>
<keyword evidence="2" id="KW-0736">Signalosome</keyword>